<sequence length="398" mass="42782">MTVVLIVLMILTAVCAAWAALAWLPAGADLHMPLPYLIALIPFLWIPMVVVAVAAAVAGCPAWAVVAPIVVAVASRARQARYLARWRGFGGSPSRRRRRVDDDAMGDDDRLSGVDDGVGGDSAADAAVSGDDARAAAALRARIRETLRENAVHERETAQDVLGQRASAAASFNVMTVNCRFGRADAKSIVGAVLARDISVLALQELTQELVDALDANGLDLLLPYRRLGKARDSDNGGFNGIWMRVDPKESTSSIIDIPAADLPAATIQIDPQRDITFVSAHPKSPMRSLQDWSAGIIGLGGLARRDGRRERDITVILGDLNSGIDHPSFRTLLDAGFRDANLTVARGPQPTFPRWLRWPRIILDHILADGDATFGDVESFEIKDTDHLALAATLVID</sequence>
<dbReference type="SUPFAM" id="SSF56219">
    <property type="entry name" value="DNase I-like"/>
    <property type="match status" value="1"/>
</dbReference>
<keyword evidence="5" id="KW-0255">Endonuclease</keyword>
<protein>
    <submittedName>
        <fullName evidence="5">Endonuclease</fullName>
    </submittedName>
</protein>
<dbReference type="Gene3D" id="3.60.10.10">
    <property type="entry name" value="Endonuclease/exonuclease/phosphatase"/>
    <property type="match status" value="1"/>
</dbReference>
<evidence type="ECO:0000313" key="6">
    <source>
        <dbReference type="Proteomes" id="UP000287470"/>
    </source>
</evidence>
<dbReference type="InterPro" id="IPR005135">
    <property type="entry name" value="Endo/exonuclease/phosphatase"/>
</dbReference>
<accession>A0A430FW80</accession>
<dbReference type="EMBL" id="QXGK01000002">
    <property type="protein sequence ID" value="RSX58364.1"/>
    <property type="molecule type" value="Genomic_DNA"/>
</dbReference>
<feature type="signal peptide" evidence="3">
    <location>
        <begin position="1"/>
        <end position="19"/>
    </location>
</feature>
<feature type="transmembrane region" description="Helical" evidence="2">
    <location>
        <begin position="43"/>
        <end position="73"/>
    </location>
</feature>
<keyword evidence="2" id="KW-0472">Membrane</keyword>
<evidence type="ECO:0000256" key="1">
    <source>
        <dbReference type="SAM" id="MobiDB-lite"/>
    </source>
</evidence>
<keyword evidence="2" id="KW-1133">Transmembrane helix</keyword>
<keyword evidence="2" id="KW-0812">Transmembrane</keyword>
<dbReference type="AlphaFoldDB" id="A0A430FW80"/>
<name>A0A430FW80_9BIFI</name>
<dbReference type="RefSeq" id="WP_125967527.1">
    <property type="nucleotide sequence ID" value="NZ_QXGK01000002.1"/>
</dbReference>
<evidence type="ECO:0000259" key="4">
    <source>
        <dbReference type="Pfam" id="PF03372"/>
    </source>
</evidence>
<gene>
    <name evidence="5" type="ORF">D2E24_0242</name>
</gene>
<feature type="chain" id="PRO_5019173376" evidence="3">
    <location>
        <begin position="20"/>
        <end position="398"/>
    </location>
</feature>
<dbReference type="Pfam" id="PF03372">
    <property type="entry name" value="Exo_endo_phos"/>
    <property type="match status" value="1"/>
</dbReference>
<keyword evidence="6" id="KW-1185">Reference proteome</keyword>
<evidence type="ECO:0000256" key="3">
    <source>
        <dbReference type="SAM" id="SignalP"/>
    </source>
</evidence>
<organism evidence="5 6">
    <name type="scientific">Bifidobacterium samirii</name>
    <dbReference type="NCBI Taxonomy" id="2306974"/>
    <lineage>
        <taxon>Bacteria</taxon>
        <taxon>Bacillati</taxon>
        <taxon>Actinomycetota</taxon>
        <taxon>Actinomycetes</taxon>
        <taxon>Bifidobacteriales</taxon>
        <taxon>Bifidobacteriaceae</taxon>
        <taxon>Bifidobacterium</taxon>
    </lineage>
</organism>
<dbReference type="OrthoDB" id="2340043at2"/>
<feature type="domain" description="Endonuclease/exonuclease/phosphatase" evidence="4">
    <location>
        <begin position="175"/>
        <end position="388"/>
    </location>
</feature>
<feature type="region of interest" description="Disordered" evidence="1">
    <location>
        <begin position="91"/>
        <end position="118"/>
    </location>
</feature>
<feature type="compositionally biased region" description="Basic and acidic residues" evidence="1">
    <location>
        <begin position="99"/>
        <end position="113"/>
    </location>
</feature>
<keyword evidence="3" id="KW-0732">Signal</keyword>
<evidence type="ECO:0000256" key="2">
    <source>
        <dbReference type="SAM" id="Phobius"/>
    </source>
</evidence>
<reference evidence="5 6" key="1">
    <citation type="submission" date="2018-09" db="EMBL/GenBank/DDBJ databases">
        <title>Characterization of the phylogenetic diversity of five novel species belonging to the genus Bifidobacterium.</title>
        <authorList>
            <person name="Lugli G.A."/>
            <person name="Duranti S."/>
            <person name="Milani C."/>
        </authorList>
    </citation>
    <scope>NUCLEOTIDE SEQUENCE [LARGE SCALE GENOMIC DNA]</scope>
    <source>
        <strain evidence="5 6">2033B</strain>
    </source>
</reference>
<keyword evidence="5" id="KW-0378">Hydrolase</keyword>
<evidence type="ECO:0000313" key="5">
    <source>
        <dbReference type="EMBL" id="RSX58364.1"/>
    </source>
</evidence>
<comment type="caution">
    <text evidence="5">The sequence shown here is derived from an EMBL/GenBank/DDBJ whole genome shotgun (WGS) entry which is preliminary data.</text>
</comment>
<dbReference type="Proteomes" id="UP000287470">
    <property type="component" value="Unassembled WGS sequence"/>
</dbReference>
<dbReference type="GO" id="GO:0004519">
    <property type="term" value="F:endonuclease activity"/>
    <property type="evidence" value="ECO:0007669"/>
    <property type="project" value="UniProtKB-KW"/>
</dbReference>
<dbReference type="InterPro" id="IPR036691">
    <property type="entry name" value="Endo/exonu/phosph_ase_sf"/>
</dbReference>
<keyword evidence="5" id="KW-0540">Nuclease</keyword>
<proteinExistence type="predicted"/>